<name>A0A9E8KRK6_9ALTE</name>
<reference evidence="2" key="1">
    <citation type="submission" date="2022-07" db="EMBL/GenBank/DDBJ databases">
        <title>Alkalimarinus sp. nov., isolated from gut of a Alitta virens.</title>
        <authorList>
            <person name="Yang A.I."/>
            <person name="Shin N.-R."/>
        </authorList>
    </citation>
    <scope>NUCLEOTIDE SEQUENCE</scope>
    <source>
        <strain evidence="2">FA028</strain>
    </source>
</reference>
<dbReference type="PANTHER" id="PTHR42924:SF3">
    <property type="entry name" value="POLYMERASE_HISTIDINOL PHOSPHATASE N-TERMINAL DOMAIN-CONTAINING PROTEIN"/>
    <property type="match status" value="1"/>
</dbReference>
<dbReference type="InterPro" id="IPR004013">
    <property type="entry name" value="PHP_dom"/>
</dbReference>
<accession>A0A9E8KRK6</accession>
<dbReference type="Pfam" id="PF02811">
    <property type="entry name" value="PHP"/>
    <property type="match status" value="1"/>
</dbReference>
<dbReference type="InterPro" id="IPR003141">
    <property type="entry name" value="Pol/His_phosphatase_N"/>
</dbReference>
<dbReference type="InterPro" id="IPR016195">
    <property type="entry name" value="Pol/histidinol_Pase-like"/>
</dbReference>
<evidence type="ECO:0000313" key="3">
    <source>
        <dbReference type="Proteomes" id="UP001164472"/>
    </source>
</evidence>
<sequence>MSHLASLIDLHCHSTASDGSLTPSELIDLAHKKGVRHLALTDHDTVSGLDEAVLCSQSKGVNVVSGVEFSAQWNNQGIHILGLHFNRDSEVIKNAASRQEQSRFMRAQTISDRLAKKGFEGIYDLALAYSGGQAPGRPHMAAAMVEKNYVSSVSSAFKKYLGAGKIGDVKSVWPELEEVVKWIVDADGVAVIAHPRKYNMTVTKLRSLIEDFKAYGGEGLEVITSGQKQGEIGLLADLCLRYDLKGSIGSDFHTPAQPWVQLGAIPSLPKSVIPVWSEWRLEL</sequence>
<evidence type="ECO:0000313" key="2">
    <source>
        <dbReference type="EMBL" id="UZW76490.1"/>
    </source>
</evidence>
<dbReference type="KEGG" id="asem:NNL22_07870"/>
<organism evidence="2 3">
    <name type="scientific">Alkalimarinus sediminis</name>
    <dbReference type="NCBI Taxonomy" id="1632866"/>
    <lineage>
        <taxon>Bacteria</taxon>
        <taxon>Pseudomonadati</taxon>
        <taxon>Pseudomonadota</taxon>
        <taxon>Gammaproteobacteria</taxon>
        <taxon>Alteromonadales</taxon>
        <taxon>Alteromonadaceae</taxon>
        <taxon>Alkalimarinus</taxon>
    </lineage>
</organism>
<dbReference type="PANTHER" id="PTHR42924">
    <property type="entry name" value="EXONUCLEASE"/>
    <property type="match status" value="1"/>
</dbReference>
<evidence type="ECO:0000259" key="1">
    <source>
        <dbReference type="SMART" id="SM00481"/>
    </source>
</evidence>
<protein>
    <submittedName>
        <fullName evidence="2">PHP domain-containing protein</fullName>
    </submittedName>
</protein>
<keyword evidence="3" id="KW-1185">Reference proteome</keyword>
<dbReference type="GO" id="GO:0004534">
    <property type="term" value="F:5'-3' RNA exonuclease activity"/>
    <property type="evidence" value="ECO:0007669"/>
    <property type="project" value="TreeGrafter"/>
</dbReference>
<feature type="domain" description="Polymerase/histidinol phosphatase N-terminal" evidence="1">
    <location>
        <begin position="8"/>
        <end position="73"/>
    </location>
</feature>
<dbReference type="SUPFAM" id="SSF89550">
    <property type="entry name" value="PHP domain-like"/>
    <property type="match status" value="1"/>
</dbReference>
<dbReference type="CDD" id="cd07438">
    <property type="entry name" value="PHP_HisPPase_AMP"/>
    <property type="match status" value="1"/>
</dbReference>
<dbReference type="SMART" id="SM00481">
    <property type="entry name" value="POLIIIAc"/>
    <property type="match status" value="1"/>
</dbReference>
<proteinExistence type="predicted"/>
<dbReference type="Proteomes" id="UP001164472">
    <property type="component" value="Chromosome"/>
</dbReference>
<dbReference type="GO" id="GO:0035312">
    <property type="term" value="F:5'-3' DNA exonuclease activity"/>
    <property type="evidence" value="ECO:0007669"/>
    <property type="project" value="TreeGrafter"/>
</dbReference>
<dbReference type="AlphaFoldDB" id="A0A9E8KRK6"/>
<gene>
    <name evidence="2" type="ORF">NNL22_07870</name>
</gene>
<dbReference type="RefSeq" id="WP_251811768.1">
    <property type="nucleotide sequence ID" value="NZ_CP101527.1"/>
</dbReference>
<dbReference type="EMBL" id="CP101527">
    <property type="protein sequence ID" value="UZW76490.1"/>
    <property type="molecule type" value="Genomic_DNA"/>
</dbReference>
<dbReference type="InterPro" id="IPR052018">
    <property type="entry name" value="PHP_domain"/>
</dbReference>
<dbReference type="Gene3D" id="1.10.150.650">
    <property type="match status" value="1"/>
</dbReference>
<dbReference type="Gene3D" id="3.20.20.140">
    <property type="entry name" value="Metal-dependent hydrolases"/>
    <property type="match status" value="1"/>
</dbReference>